<protein>
    <submittedName>
        <fullName evidence="2">Uncharacterized protein</fullName>
    </submittedName>
</protein>
<dbReference type="AlphaFoldDB" id="A0A2T3YTD0"/>
<keyword evidence="1" id="KW-1133">Transmembrane helix</keyword>
<dbReference type="Proteomes" id="UP000240493">
    <property type="component" value="Unassembled WGS sequence"/>
</dbReference>
<keyword evidence="1" id="KW-0812">Transmembrane</keyword>
<sequence>MRSHVWTRPPYNASATESLWEGELLASSIELELIMVLMMMLLFLVDGDSALAAVWLDDIMGCN</sequence>
<name>A0A2T3YTD0_TRIA4</name>
<keyword evidence="1" id="KW-0472">Membrane</keyword>
<reference evidence="2 3" key="1">
    <citation type="submission" date="2016-07" db="EMBL/GenBank/DDBJ databases">
        <title>Multiple horizontal gene transfer events from other fungi enriched the ability of initially mycotrophic Trichoderma (Ascomycota) to feed on dead plant biomass.</title>
        <authorList>
            <consortium name="DOE Joint Genome Institute"/>
            <person name="Aerts A."/>
            <person name="Atanasova L."/>
            <person name="Chenthamara K."/>
            <person name="Zhang J."/>
            <person name="Grujic M."/>
            <person name="Henrissat B."/>
            <person name="Kuo A."/>
            <person name="Salamov A."/>
            <person name="Lipzen A."/>
            <person name="Labutti K."/>
            <person name="Barry K."/>
            <person name="Miao Y."/>
            <person name="Rahimi M.J."/>
            <person name="Shen Q."/>
            <person name="Grigoriev I.V."/>
            <person name="Kubicek C.P."/>
            <person name="Druzhinina I.S."/>
        </authorList>
    </citation>
    <scope>NUCLEOTIDE SEQUENCE [LARGE SCALE GENOMIC DNA]</scope>
    <source>
        <strain evidence="2 3">CBS 433.97</strain>
    </source>
</reference>
<keyword evidence="3" id="KW-1185">Reference proteome</keyword>
<proteinExistence type="predicted"/>
<evidence type="ECO:0000313" key="2">
    <source>
        <dbReference type="EMBL" id="PTB35764.1"/>
    </source>
</evidence>
<evidence type="ECO:0000256" key="1">
    <source>
        <dbReference type="SAM" id="Phobius"/>
    </source>
</evidence>
<accession>A0A2T3YTD0</accession>
<dbReference type="EMBL" id="KZ679273">
    <property type="protein sequence ID" value="PTB35764.1"/>
    <property type="molecule type" value="Genomic_DNA"/>
</dbReference>
<gene>
    <name evidence="2" type="ORF">M441DRAFT_62506</name>
</gene>
<evidence type="ECO:0000313" key="3">
    <source>
        <dbReference type="Proteomes" id="UP000240493"/>
    </source>
</evidence>
<organism evidence="2 3">
    <name type="scientific">Trichoderma asperellum (strain ATCC 204424 / CBS 433.97 / NBRC 101777)</name>
    <dbReference type="NCBI Taxonomy" id="1042311"/>
    <lineage>
        <taxon>Eukaryota</taxon>
        <taxon>Fungi</taxon>
        <taxon>Dikarya</taxon>
        <taxon>Ascomycota</taxon>
        <taxon>Pezizomycotina</taxon>
        <taxon>Sordariomycetes</taxon>
        <taxon>Hypocreomycetidae</taxon>
        <taxon>Hypocreales</taxon>
        <taxon>Hypocreaceae</taxon>
        <taxon>Trichoderma</taxon>
    </lineage>
</organism>
<feature type="transmembrane region" description="Helical" evidence="1">
    <location>
        <begin position="33"/>
        <end position="56"/>
    </location>
</feature>